<dbReference type="InterPro" id="IPR045023">
    <property type="entry name" value="FATA/B"/>
</dbReference>
<dbReference type="GO" id="GO:0016297">
    <property type="term" value="F:fatty acyl-[ACP] hydrolase activity"/>
    <property type="evidence" value="ECO:0007669"/>
    <property type="project" value="InterPro"/>
</dbReference>
<feature type="domain" description="Acyl-ACP thioesterase N-terminal hotdog" evidence="3">
    <location>
        <begin position="7"/>
        <end position="122"/>
    </location>
</feature>
<sequence length="240" mass="27205">MYSFDSRVRYSECDEKGVLALVPMMNYLQDCSTFQCEEVGRGLKELNRDHLGWFVTSWLIQIDSLPHFCDTITTSTWCYAMKRLQAERCFEIRGADGTTHVRADSQWYMYDFSQERVISIPQSESVFLQGDERPADLPQISRHLKPQGEGTATSPIVITEQHLDTNRHVNNAEYVRFALLAAGELGHAIDLVRLEVQYRTMALLGDTLTPVVYGDGNDITVSINGDDGKARAIMRMEGRA</sequence>
<evidence type="ECO:0000256" key="2">
    <source>
        <dbReference type="ARBA" id="ARBA00022946"/>
    </source>
</evidence>
<dbReference type="EMBL" id="LOJF01000009">
    <property type="protein sequence ID" value="KUH58491.1"/>
    <property type="molecule type" value="Genomic_DNA"/>
</dbReference>
<accession>A0A100YVJ6</accession>
<dbReference type="RefSeq" id="WP_059054594.1">
    <property type="nucleotide sequence ID" value="NZ_LOJF01000009.1"/>
</dbReference>
<dbReference type="Proteomes" id="UP000054078">
    <property type="component" value="Unassembled WGS sequence"/>
</dbReference>
<dbReference type="Gene3D" id="3.10.129.10">
    <property type="entry name" value="Hotdog Thioesterase"/>
    <property type="match status" value="2"/>
</dbReference>
<keyword evidence="5" id="KW-1185">Reference proteome</keyword>
<gene>
    <name evidence="4" type="ORF">AUL39_05715</name>
</gene>
<protein>
    <recommendedName>
        <fullName evidence="3">Acyl-ACP thioesterase N-terminal hotdog domain-containing protein</fullName>
    </recommendedName>
</protein>
<comment type="caution">
    <text evidence="4">The sequence shown here is derived from an EMBL/GenBank/DDBJ whole genome shotgun (WGS) entry which is preliminary data.</text>
</comment>
<name>A0A100YVJ6_TRASO</name>
<dbReference type="InterPro" id="IPR029069">
    <property type="entry name" value="HotDog_dom_sf"/>
</dbReference>
<dbReference type="InterPro" id="IPR002864">
    <property type="entry name" value="Acyl-ACP_thioesterase_NHD"/>
</dbReference>
<proteinExistence type="inferred from homology"/>
<dbReference type="CDD" id="cd00586">
    <property type="entry name" value="4HBT"/>
    <property type="match status" value="1"/>
</dbReference>
<evidence type="ECO:0000313" key="4">
    <source>
        <dbReference type="EMBL" id="KUH58491.1"/>
    </source>
</evidence>
<dbReference type="SUPFAM" id="SSF54637">
    <property type="entry name" value="Thioesterase/thiol ester dehydrase-isomerase"/>
    <property type="match status" value="2"/>
</dbReference>
<comment type="similarity">
    <text evidence="1">Belongs to the acyl-ACP thioesterase family.</text>
</comment>
<evidence type="ECO:0000313" key="5">
    <source>
        <dbReference type="Proteomes" id="UP000054078"/>
    </source>
</evidence>
<dbReference type="OrthoDB" id="9801517at2"/>
<dbReference type="GO" id="GO:0000036">
    <property type="term" value="F:acyl carrier activity"/>
    <property type="evidence" value="ECO:0007669"/>
    <property type="project" value="TreeGrafter"/>
</dbReference>
<organism evidence="4 5">
    <name type="scientific">Tractidigestivibacter scatoligenes</name>
    <name type="common">Olsenella scatoligenes</name>
    <dbReference type="NCBI Taxonomy" id="1299998"/>
    <lineage>
        <taxon>Bacteria</taxon>
        <taxon>Bacillati</taxon>
        <taxon>Actinomycetota</taxon>
        <taxon>Coriobacteriia</taxon>
        <taxon>Coriobacteriales</taxon>
        <taxon>Atopobiaceae</taxon>
        <taxon>Tractidigestivibacter</taxon>
    </lineage>
</organism>
<dbReference type="STRING" id="1299998.AUL39_05715"/>
<evidence type="ECO:0000256" key="1">
    <source>
        <dbReference type="ARBA" id="ARBA00006500"/>
    </source>
</evidence>
<dbReference type="PANTHER" id="PTHR31727:SF6">
    <property type="entry name" value="OLEOYL-ACYL CARRIER PROTEIN THIOESTERASE 1, CHLOROPLASTIC"/>
    <property type="match status" value="1"/>
</dbReference>
<dbReference type="Pfam" id="PF01643">
    <property type="entry name" value="Acyl-ACP_TE"/>
    <property type="match status" value="1"/>
</dbReference>
<evidence type="ECO:0000259" key="3">
    <source>
        <dbReference type="Pfam" id="PF01643"/>
    </source>
</evidence>
<keyword evidence="2" id="KW-0809">Transit peptide</keyword>
<reference evidence="4 5" key="1">
    <citation type="submission" date="2015-12" db="EMBL/GenBank/DDBJ databases">
        <title>Draft Genome Sequence of Olsenella scatoligenes SK9K4T; a Producer of 3-Methylindole- (skatole) and 4-Methylphenol- (p-cresol) Isolated from Pig Feces.</title>
        <authorList>
            <person name="Li X."/>
            <person name="Borg B."/>
            <person name="Canibe N."/>
        </authorList>
    </citation>
    <scope>NUCLEOTIDE SEQUENCE [LARGE SCALE GENOMIC DNA]</scope>
    <source>
        <strain evidence="4 5">SK9K4</strain>
    </source>
</reference>
<dbReference type="PANTHER" id="PTHR31727">
    <property type="entry name" value="OLEOYL-ACYL CARRIER PROTEIN THIOESTERASE 1, CHLOROPLASTIC"/>
    <property type="match status" value="1"/>
</dbReference>
<dbReference type="AlphaFoldDB" id="A0A100YVJ6"/>